<dbReference type="Gene3D" id="1.10.10.10">
    <property type="entry name" value="Winged helix-like DNA-binding domain superfamily/Winged helix DNA-binding domain"/>
    <property type="match status" value="1"/>
</dbReference>
<reference evidence="11" key="1">
    <citation type="submission" date="2018-01" db="EMBL/GenBank/DDBJ databases">
        <title>Testimony of 'menage a trois' revealed by the proteome of Megavirus virophage.</title>
        <authorList>
            <person name="Jeudy S."/>
            <person name="Bertaux L."/>
            <person name="Alempic J.-M."/>
            <person name="Lartigue A."/>
            <person name="Legendre M."/>
            <person name="Philippe N."/>
            <person name="Beucher L."/>
            <person name="Biondi E."/>
            <person name="Juul S."/>
            <person name="Turner D."/>
            <person name="Coute Y."/>
            <person name="Claverie J.-M."/>
            <person name="Abergel C."/>
        </authorList>
    </citation>
    <scope>NUCLEOTIDE SEQUENCE [LARGE SCALE GENOMIC DNA]</scope>
</reference>
<evidence type="ECO:0000256" key="8">
    <source>
        <dbReference type="ARBA" id="ARBA00049348"/>
    </source>
</evidence>
<dbReference type="InterPro" id="IPR001497">
    <property type="entry name" value="MethylDNA_cys_MeTrfase_AS"/>
</dbReference>
<dbReference type="SUPFAM" id="SSF53155">
    <property type="entry name" value="Methylated DNA-protein cysteine methyltransferase domain"/>
    <property type="match status" value="1"/>
</dbReference>
<keyword evidence="6" id="KW-0227">DNA damage</keyword>
<keyword evidence="5 10" id="KW-0808">Transferase</keyword>
<dbReference type="GO" id="GO:0003908">
    <property type="term" value="F:methylated-DNA-[protein]-cysteine S-methyltransferase activity"/>
    <property type="evidence" value="ECO:0007669"/>
    <property type="project" value="UniProtKB-EC"/>
</dbReference>
<comment type="catalytic activity">
    <reaction evidence="8">
        <text>a 6-O-methyl-2'-deoxyguanosine in DNA + L-cysteinyl-[protein] = S-methyl-L-cysteinyl-[protein] + a 2'-deoxyguanosine in DNA</text>
        <dbReference type="Rhea" id="RHEA:24000"/>
        <dbReference type="Rhea" id="RHEA-COMP:10131"/>
        <dbReference type="Rhea" id="RHEA-COMP:10132"/>
        <dbReference type="Rhea" id="RHEA-COMP:11367"/>
        <dbReference type="Rhea" id="RHEA-COMP:11368"/>
        <dbReference type="ChEBI" id="CHEBI:29950"/>
        <dbReference type="ChEBI" id="CHEBI:82612"/>
        <dbReference type="ChEBI" id="CHEBI:85445"/>
        <dbReference type="ChEBI" id="CHEBI:85448"/>
        <dbReference type="EC" id="2.1.1.63"/>
    </reaction>
</comment>
<dbReference type="EC" id="2.1.1.63" evidence="3"/>
<evidence type="ECO:0000256" key="6">
    <source>
        <dbReference type="ARBA" id="ARBA00022763"/>
    </source>
</evidence>
<dbReference type="InterPro" id="IPR036631">
    <property type="entry name" value="MGMT_N_sf"/>
</dbReference>
<dbReference type="NCBIfam" id="TIGR00589">
    <property type="entry name" value="ogt"/>
    <property type="match status" value="1"/>
</dbReference>
<dbReference type="FunFam" id="1.10.10.10:FF:000214">
    <property type="entry name" value="Methylated-DNA--protein-cysteine methyltransferase"/>
    <property type="match status" value="1"/>
</dbReference>
<dbReference type="Pfam" id="PF01035">
    <property type="entry name" value="DNA_binding_1"/>
    <property type="match status" value="1"/>
</dbReference>
<sequence>MSLKEYLKTPLGIIKIKTFNKKLVEIKFIKSKKKYTNPNKPSEYYKYVKKLFSGKYVKNLDNLPMNGTEFQKKVWEEILSIPYGETRTYTDIAIAIGKPTAIRAVANACGKNNMAIIIPCHRVIGKKNIGGYKWGLEKKIWLIELEKK</sequence>
<dbReference type="InterPro" id="IPR036388">
    <property type="entry name" value="WH-like_DNA-bd_sf"/>
</dbReference>
<proteinExistence type="inferred from homology"/>
<accession>A0A2P1EL10</accession>
<dbReference type="CDD" id="cd06445">
    <property type="entry name" value="ATase"/>
    <property type="match status" value="1"/>
</dbReference>
<evidence type="ECO:0000256" key="1">
    <source>
        <dbReference type="ARBA" id="ARBA00001286"/>
    </source>
</evidence>
<dbReference type="InterPro" id="IPR036217">
    <property type="entry name" value="MethylDNA_cys_MeTrfase_DNAb"/>
</dbReference>
<dbReference type="PANTHER" id="PTHR10815:SF13">
    <property type="entry name" value="METHYLATED-DNA--PROTEIN-CYSTEINE METHYLTRANSFERASE"/>
    <property type="match status" value="1"/>
</dbReference>
<dbReference type="GO" id="GO:0032259">
    <property type="term" value="P:methylation"/>
    <property type="evidence" value="ECO:0007669"/>
    <property type="project" value="UniProtKB-KW"/>
</dbReference>
<dbReference type="PROSITE" id="PS00374">
    <property type="entry name" value="MGMT"/>
    <property type="match status" value="1"/>
</dbReference>
<dbReference type="SUPFAM" id="SSF46767">
    <property type="entry name" value="Methylated DNA-protein cysteine methyltransferase, C-terminal domain"/>
    <property type="match status" value="1"/>
</dbReference>
<dbReference type="PANTHER" id="PTHR10815">
    <property type="entry name" value="METHYLATED-DNA--PROTEIN-CYSTEINE METHYLTRANSFERASE"/>
    <property type="match status" value="1"/>
</dbReference>
<dbReference type="GO" id="GO:0006281">
    <property type="term" value="P:DNA repair"/>
    <property type="evidence" value="ECO:0007669"/>
    <property type="project" value="UniProtKB-KW"/>
</dbReference>
<evidence type="ECO:0000256" key="4">
    <source>
        <dbReference type="ARBA" id="ARBA00022603"/>
    </source>
</evidence>
<feature type="domain" description="Methylated-DNA-[protein]-cysteine S-methyltransferase DNA binding" evidence="9">
    <location>
        <begin position="69"/>
        <end position="147"/>
    </location>
</feature>
<name>A0A2P1EL10_9VIRU</name>
<evidence type="ECO:0000256" key="5">
    <source>
        <dbReference type="ARBA" id="ARBA00022679"/>
    </source>
</evidence>
<evidence type="ECO:0000259" key="9">
    <source>
        <dbReference type="Pfam" id="PF01035"/>
    </source>
</evidence>
<evidence type="ECO:0000256" key="7">
    <source>
        <dbReference type="ARBA" id="ARBA00023204"/>
    </source>
</evidence>
<dbReference type="EMBL" id="MG807320">
    <property type="protein sequence ID" value="AVL94582.1"/>
    <property type="molecule type" value="Genomic_DNA"/>
</dbReference>
<keyword evidence="4 10" id="KW-0489">Methyltransferase</keyword>
<evidence type="ECO:0000313" key="10">
    <source>
        <dbReference type="EMBL" id="AVL94582.1"/>
    </source>
</evidence>
<gene>
    <name evidence="10" type="ORF">mc_196</name>
</gene>
<evidence type="ECO:0000256" key="3">
    <source>
        <dbReference type="ARBA" id="ARBA00011918"/>
    </source>
</evidence>
<evidence type="ECO:0000256" key="2">
    <source>
        <dbReference type="ARBA" id="ARBA00008711"/>
    </source>
</evidence>
<keyword evidence="7" id="KW-0234">DNA repair</keyword>
<comment type="similarity">
    <text evidence="2">Belongs to the MGMT family.</text>
</comment>
<dbReference type="InterPro" id="IPR014048">
    <property type="entry name" value="MethylDNA_cys_MeTrfase_DNA-bd"/>
</dbReference>
<protein>
    <recommendedName>
        <fullName evidence="3">methylated-DNA--[protein]-cysteine S-methyltransferase</fullName>
        <ecNumber evidence="3">2.1.1.63</ecNumber>
    </recommendedName>
</protein>
<evidence type="ECO:0000313" key="11">
    <source>
        <dbReference type="Proteomes" id="UP000289600"/>
    </source>
</evidence>
<organism evidence="10 11">
    <name type="scientific">Moumouvirus australiensis</name>
    <dbReference type="NCBI Taxonomy" id="2109587"/>
    <lineage>
        <taxon>Viruses</taxon>
        <taxon>Varidnaviria</taxon>
        <taxon>Bamfordvirae</taxon>
        <taxon>Nucleocytoviricota</taxon>
        <taxon>Megaviricetes</taxon>
        <taxon>Imitervirales</taxon>
        <taxon>Mimiviridae</taxon>
        <taxon>Megamimivirinae</taxon>
        <taxon>Moumouvirus</taxon>
        <taxon>Moumouvirus australiense</taxon>
    </lineage>
</organism>
<comment type="catalytic activity">
    <reaction evidence="1">
        <text>a 4-O-methyl-thymidine in DNA + L-cysteinyl-[protein] = a thymidine in DNA + S-methyl-L-cysteinyl-[protein]</text>
        <dbReference type="Rhea" id="RHEA:53428"/>
        <dbReference type="Rhea" id="RHEA-COMP:10131"/>
        <dbReference type="Rhea" id="RHEA-COMP:10132"/>
        <dbReference type="Rhea" id="RHEA-COMP:13555"/>
        <dbReference type="Rhea" id="RHEA-COMP:13556"/>
        <dbReference type="ChEBI" id="CHEBI:29950"/>
        <dbReference type="ChEBI" id="CHEBI:82612"/>
        <dbReference type="ChEBI" id="CHEBI:137386"/>
        <dbReference type="ChEBI" id="CHEBI:137387"/>
        <dbReference type="EC" id="2.1.1.63"/>
    </reaction>
</comment>
<keyword evidence="11" id="KW-1185">Reference proteome</keyword>
<dbReference type="Proteomes" id="UP000289600">
    <property type="component" value="Segment"/>
</dbReference>